<dbReference type="EMBL" id="UYRU01055949">
    <property type="protein sequence ID" value="VDN13248.1"/>
    <property type="molecule type" value="Genomic_DNA"/>
</dbReference>
<sequence>MNEVSRRYTEVKMERNKCVSLLQVAIRVSTDTRERLRQQANESEILLTLAQKRENDLLNMRKAIMNLICQRDHKRHEYCKMAAVTAMQDAKREQMRQAIARLNLMFNQAESSIIAMKKACERNARIRNERAILLIERNQEVYLLQVRKPFFTETWNCLCAVSTIHCAEGLHGTRRCTRPSLVTRLMRLPVPEACCACKGGTNTILVVLASVLKYMVGIRLHIVPPTSSPGSQF</sequence>
<evidence type="ECO:0000313" key="2">
    <source>
        <dbReference type="Proteomes" id="UP000281553"/>
    </source>
</evidence>
<dbReference type="Proteomes" id="UP000281553">
    <property type="component" value="Unassembled WGS sequence"/>
</dbReference>
<keyword evidence="2" id="KW-1185">Reference proteome</keyword>
<reference evidence="1 2" key="1">
    <citation type="submission" date="2018-11" db="EMBL/GenBank/DDBJ databases">
        <authorList>
            <consortium name="Pathogen Informatics"/>
        </authorList>
    </citation>
    <scope>NUCLEOTIDE SEQUENCE [LARGE SCALE GENOMIC DNA]</scope>
</reference>
<evidence type="ECO:0000313" key="1">
    <source>
        <dbReference type="EMBL" id="VDN13248.1"/>
    </source>
</evidence>
<gene>
    <name evidence="1" type="ORF">DILT_LOCUS9079</name>
</gene>
<dbReference type="AlphaFoldDB" id="A0A3P7LT70"/>
<organism evidence="1 2">
    <name type="scientific">Dibothriocephalus latus</name>
    <name type="common">Fish tapeworm</name>
    <name type="synonym">Diphyllobothrium latum</name>
    <dbReference type="NCBI Taxonomy" id="60516"/>
    <lineage>
        <taxon>Eukaryota</taxon>
        <taxon>Metazoa</taxon>
        <taxon>Spiralia</taxon>
        <taxon>Lophotrochozoa</taxon>
        <taxon>Platyhelminthes</taxon>
        <taxon>Cestoda</taxon>
        <taxon>Eucestoda</taxon>
        <taxon>Diphyllobothriidea</taxon>
        <taxon>Diphyllobothriidae</taxon>
        <taxon>Dibothriocephalus</taxon>
    </lineage>
</organism>
<proteinExistence type="predicted"/>
<accession>A0A3P7LT70</accession>
<dbReference type="OrthoDB" id="10262929at2759"/>
<name>A0A3P7LT70_DIBLA</name>
<protein>
    <submittedName>
        <fullName evidence="1">Uncharacterized protein</fullName>
    </submittedName>
</protein>